<evidence type="ECO:0000256" key="1">
    <source>
        <dbReference type="SAM" id="MobiDB-lite"/>
    </source>
</evidence>
<protein>
    <submittedName>
        <fullName evidence="3">Uncharacterized protein</fullName>
    </submittedName>
</protein>
<evidence type="ECO:0000313" key="3">
    <source>
        <dbReference type="EMBL" id="OTP10751.1"/>
    </source>
</evidence>
<keyword evidence="4" id="KW-1185">Reference proteome</keyword>
<evidence type="ECO:0000313" key="4">
    <source>
        <dbReference type="Proteomes" id="UP000194933"/>
    </source>
</evidence>
<dbReference type="AlphaFoldDB" id="A0A242JZB6"/>
<keyword evidence="2" id="KW-0732">Signal</keyword>
<feature type="region of interest" description="Disordered" evidence="1">
    <location>
        <begin position="48"/>
        <end position="88"/>
    </location>
</feature>
<sequence length="237" mass="26090">MKKVLLTVSLLANVALVGALIYTNTEIQKLDDQRESLTIANDQYKRKLDGAETQESEIGSTSDSNVSMNNDSVESIPESSTSSADNSSDSIELHNHLYHFDDFSGTIEETGEPAHMSEHFTRSSVTISDSNGTYNATLFDNNDGTAQITDLDGNILYSGSWKPTKAFEILSLKSSLQNSTRNDLVASFAQRSWNDPEIARLAQTALENASAQNISNEQWQQISNDIIKQLETMENGN</sequence>
<dbReference type="Proteomes" id="UP000194933">
    <property type="component" value="Unassembled WGS sequence"/>
</dbReference>
<reference evidence="3 4" key="1">
    <citation type="submission" date="2017-05" db="EMBL/GenBank/DDBJ databases">
        <title>The Genome Sequence of Enterococcus sp. 10A9_DIV0425.</title>
        <authorList>
            <consortium name="The Broad Institute Genomics Platform"/>
            <consortium name="The Broad Institute Genomic Center for Infectious Diseases"/>
            <person name="Earl A."/>
            <person name="Manson A."/>
            <person name="Schwartman J."/>
            <person name="Gilmore M."/>
            <person name="Abouelleil A."/>
            <person name="Cao P."/>
            <person name="Chapman S."/>
            <person name="Cusick C."/>
            <person name="Shea T."/>
            <person name="Young S."/>
            <person name="Neafsey D."/>
            <person name="Nusbaum C."/>
            <person name="Birren B."/>
        </authorList>
    </citation>
    <scope>NUCLEOTIDE SEQUENCE [LARGE SCALE GENOMIC DNA]</scope>
    <source>
        <strain evidence="3 4">10A9_DIV0425</strain>
    </source>
</reference>
<gene>
    <name evidence="3" type="ORF">A5844_000885</name>
</gene>
<feature type="chain" id="PRO_5039032477" evidence="2">
    <location>
        <begin position="20"/>
        <end position="237"/>
    </location>
</feature>
<evidence type="ECO:0000256" key="2">
    <source>
        <dbReference type="SAM" id="SignalP"/>
    </source>
</evidence>
<dbReference type="EMBL" id="NGMO01000002">
    <property type="protein sequence ID" value="OTP10751.1"/>
    <property type="molecule type" value="Genomic_DNA"/>
</dbReference>
<feature type="signal peptide" evidence="2">
    <location>
        <begin position="1"/>
        <end position="19"/>
    </location>
</feature>
<accession>A0A242JZB6</accession>
<comment type="caution">
    <text evidence="3">The sequence shown here is derived from an EMBL/GenBank/DDBJ whole genome shotgun (WGS) entry which is preliminary data.</text>
</comment>
<feature type="compositionally biased region" description="Low complexity" evidence="1">
    <location>
        <begin position="60"/>
        <end position="88"/>
    </location>
</feature>
<dbReference type="RefSeq" id="WP_002376328.1">
    <property type="nucleotide sequence ID" value="NZ_NGMO01000002.1"/>
</dbReference>
<proteinExistence type="predicted"/>
<organism evidence="3 4">
    <name type="scientific">Candidatus Enterococcus wittei</name>
    <dbReference type="NCBI Taxonomy" id="1987383"/>
    <lineage>
        <taxon>Bacteria</taxon>
        <taxon>Bacillati</taxon>
        <taxon>Bacillota</taxon>
        <taxon>Bacilli</taxon>
        <taxon>Lactobacillales</taxon>
        <taxon>Enterococcaceae</taxon>
        <taxon>Enterococcus</taxon>
    </lineage>
</organism>
<name>A0A242JZB6_9ENTE</name>